<comment type="similarity">
    <text evidence="1">Belongs to the RecJ family.</text>
</comment>
<feature type="domain" description="RecJ OB" evidence="8">
    <location>
        <begin position="597"/>
        <end position="705"/>
    </location>
</feature>
<dbReference type="GO" id="GO:0003676">
    <property type="term" value="F:nucleic acid binding"/>
    <property type="evidence" value="ECO:0007669"/>
    <property type="project" value="InterPro"/>
</dbReference>
<evidence type="ECO:0000313" key="9">
    <source>
        <dbReference type="EMBL" id="AEF80700.1"/>
    </source>
</evidence>
<evidence type="ECO:0000256" key="2">
    <source>
        <dbReference type="ARBA" id="ARBA00019841"/>
    </source>
</evidence>
<keyword evidence="5 9" id="KW-0269">Exonuclease</keyword>
<dbReference type="KEGG" id="taz:TREAZ_1212"/>
<organism evidence="9 10">
    <name type="scientific">Leadbettera azotonutricia (strain ATCC BAA-888 / DSM 13862 / ZAS-9)</name>
    <name type="common">Treponema azotonutricium</name>
    <dbReference type="NCBI Taxonomy" id="545695"/>
    <lineage>
        <taxon>Bacteria</taxon>
        <taxon>Pseudomonadati</taxon>
        <taxon>Spirochaetota</taxon>
        <taxon>Spirochaetia</taxon>
        <taxon>Spirochaetales</taxon>
        <taxon>Breznakiellaceae</taxon>
        <taxon>Leadbettera</taxon>
    </lineage>
</organism>
<dbReference type="PANTHER" id="PTHR30255:SF2">
    <property type="entry name" value="SINGLE-STRANDED-DNA-SPECIFIC EXONUCLEASE RECJ"/>
    <property type="match status" value="1"/>
</dbReference>
<dbReference type="Gene3D" id="2.40.50.460">
    <property type="match status" value="1"/>
</dbReference>
<dbReference type="GO" id="GO:0006310">
    <property type="term" value="P:DNA recombination"/>
    <property type="evidence" value="ECO:0007669"/>
    <property type="project" value="InterPro"/>
</dbReference>
<dbReference type="Pfam" id="PF02272">
    <property type="entry name" value="DHHA1"/>
    <property type="match status" value="1"/>
</dbReference>
<dbReference type="NCBIfam" id="TIGR00644">
    <property type="entry name" value="recJ"/>
    <property type="match status" value="1"/>
</dbReference>
<evidence type="ECO:0000256" key="3">
    <source>
        <dbReference type="ARBA" id="ARBA00022722"/>
    </source>
</evidence>
<dbReference type="InterPro" id="IPR041122">
    <property type="entry name" value="RecJ_OB"/>
</dbReference>
<feature type="domain" description="DDH" evidence="6">
    <location>
        <begin position="77"/>
        <end position="203"/>
    </location>
</feature>
<accession>F5Y6Q8</accession>
<gene>
    <name evidence="9" type="primary">recJ</name>
    <name evidence="9" type="ordered locus">TREAZ_1212</name>
</gene>
<dbReference type="InterPro" id="IPR004610">
    <property type="entry name" value="RecJ"/>
</dbReference>
<keyword evidence="3" id="KW-0540">Nuclease</keyword>
<dbReference type="Gene3D" id="3.90.1640.30">
    <property type="match status" value="2"/>
</dbReference>
<dbReference type="InterPro" id="IPR038763">
    <property type="entry name" value="DHH_sf"/>
</dbReference>
<dbReference type="Pfam" id="PF01368">
    <property type="entry name" value="DHH"/>
    <property type="match status" value="1"/>
</dbReference>
<reference evidence="9 10" key="2">
    <citation type="journal article" date="2011" name="ISME J.">
        <title>RNA-seq reveals cooperative metabolic interactions between two termite-gut spirochete species in co-culture.</title>
        <authorList>
            <person name="Rosenthal A.Z."/>
            <person name="Matson E.G."/>
            <person name="Eldar A."/>
            <person name="Leadbetter J.R."/>
        </authorList>
    </citation>
    <scope>NUCLEOTIDE SEQUENCE [LARGE SCALE GENOMIC DNA]</scope>
    <source>
        <strain evidence="10">ATCC BAA-888 / DSM 13862 / ZAS-9</strain>
    </source>
</reference>
<keyword evidence="10" id="KW-1185">Reference proteome</keyword>
<dbReference type="InterPro" id="IPR051673">
    <property type="entry name" value="SSDNA_exonuclease_RecJ"/>
</dbReference>
<name>F5Y6Q8_LEAAZ</name>
<dbReference type="InParanoid" id="F5Y6Q8"/>
<dbReference type="PANTHER" id="PTHR30255">
    <property type="entry name" value="SINGLE-STRANDED-DNA-SPECIFIC EXONUCLEASE RECJ"/>
    <property type="match status" value="1"/>
</dbReference>
<evidence type="ECO:0000259" key="8">
    <source>
        <dbReference type="Pfam" id="PF17768"/>
    </source>
</evidence>
<dbReference type="eggNOG" id="COG0608">
    <property type="taxonomic scope" value="Bacteria"/>
</dbReference>
<dbReference type="GO" id="GO:0008409">
    <property type="term" value="F:5'-3' exonuclease activity"/>
    <property type="evidence" value="ECO:0007669"/>
    <property type="project" value="InterPro"/>
</dbReference>
<proteinExistence type="inferred from homology"/>
<reference evidence="10" key="1">
    <citation type="submission" date="2009-12" db="EMBL/GenBank/DDBJ databases">
        <title>Complete sequence of Treponema azotonutricium strain ZAS-9.</title>
        <authorList>
            <person name="Tetu S.G."/>
            <person name="Matson E."/>
            <person name="Ren Q."/>
            <person name="Seshadri R."/>
            <person name="Elbourne L."/>
            <person name="Hassan K.A."/>
            <person name="Durkin A."/>
            <person name="Radune D."/>
            <person name="Mohamoud Y."/>
            <person name="Shay R."/>
            <person name="Jin S."/>
            <person name="Zhang X."/>
            <person name="Lucey K."/>
            <person name="Ballor N.R."/>
            <person name="Ottesen E."/>
            <person name="Rosenthal R."/>
            <person name="Allen A."/>
            <person name="Leadbetter J.R."/>
            <person name="Paulsen I.T."/>
        </authorList>
    </citation>
    <scope>NUCLEOTIDE SEQUENCE [LARGE SCALE GENOMIC DNA]</scope>
    <source>
        <strain evidence="10">ATCC BAA-888 / DSM 13862 / ZAS-9</strain>
    </source>
</reference>
<dbReference type="InterPro" id="IPR003156">
    <property type="entry name" value="DHHA1_dom"/>
</dbReference>
<sequence length="713" mass="79711">MNWEKKDIPPEQVKELAAKYGCDHLTASILLRRGLSSGEDIRYFLEEDPRYLRSPFELPGMEDAVERVLAAKEEEEKVLVFGDRDTDGITSTAMVVNFLTGLGMDVSWKLPSGDDRYGLSMEAIEEFAAAYGTLIITVDCGISNTAEIRRANELSVDVIITDHHNPQEEIPEALAIVNPKLPGSPFPYLSGCGVAYKLVSALRFALKSELYNQPMCLLNTRPVNDAWIIEIAKMRNLVVRQTLIETVVPGMVSISNTRLPAFLESQQILAWDAPQQKRTLAKIFGKGVEIGMLDVAPDIGKMIPSAKDISLLRIKELSRIARYSEKESGELEVFINLFTTFVQRRENHFTDEDAADLQFACLGTIADIMPLKDENRIIVRRGLQSLIEKPRPGLSELLFKLGMSGRRLNAQDVSWLLCPAINAAGRMGSPEKGAALFLEKDPSVRDRLAADLVSMNEDRKKMGEESWALVEPRARENLENFDSKLAFAFGEDLPRGVTGIMANRLVGQFKVPALVVSFGKDGLATGSLRSPGNYDLRFLLEPCEDLFLDWGGHDYAAGFSMETGEAMANWNSFLERLKNIALNMEFGDSKNESAITVDAELPLNYLNADILKTVDRFEPYGEENRPLNFLAKGLRVSDLHFMGKPEAKHVKLTLDAGKYKWPAKYWNAADKVKREFDTGDTVDLIFSVSRNFFKGIETPEMTVTDLKRSETKN</sequence>
<dbReference type="HOGENOM" id="CLU_009736_5_2_12"/>
<keyword evidence="4 9" id="KW-0378">Hydrolase</keyword>
<dbReference type="Proteomes" id="UP000009222">
    <property type="component" value="Chromosome"/>
</dbReference>
<evidence type="ECO:0000259" key="7">
    <source>
        <dbReference type="Pfam" id="PF02272"/>
    </source>
</evidence>
<dbReference type="GO" id="GO:0006281">
    <property type="term" value="P:DNA repair"/>
    <property type="evidence" value="ECO:0007669"/>
    <property type="project" value="InterPro"/>
</dbReference>
<evidence type="ECO:0000313" key="10">
    <source>
        <dbReference type="Proteomes" id="UP000009222"/>
    </source>
</evidence>
<dbReference type="FunCoup" id="F5Y6Q8">
    <property type="interactions" value="349"/>
</dbReference>
<evidence type="ECO:0000256" key="1">
    <source>
        <dbReference type="ARBA" id="ARBA00005915"/>
    </source>
</evidence>
<dbReference type="RefSeq" id="WP_015710782.1">
    <property type="nucleotide sequence ID" value="NC_015577.1"/>
</dbReference>
<dbReference type="SUPFAM" id="SSF64182">
    <property type="entry name" value="DHH phosphoesterases"/>
    <property type="match status" value="2"/>
</dbReference>
<dbReference type="EMBL" id="CP001841">
    <property type="protein sequence ID" value="AEF80700.1"/>
    <property type="molecule type" value="Genomic_DNA"/>
</dbReference>
<evidence type="ECO:0000256" key="4">
    <source>
        <dbReference type="ARBA" id="ARBA00022801"/>
    </source>
</evidence>
<dbReference type="STRING" id="545695.TREAZ_1212"/>
<dbReference type="Pfam" id="PF17768">
    <property type="entry name" value="RecJ_OB"/>
    <property type="match status" value="1"/>
</dbReference>
<dbReference type="OrthoDB" id="9809852at2"/>
<evidence type="ECO:0000259" key="6">
    <source>
        <dbReference type="Pfam" id="PF01368"/>
    </source>
</evidence>
<feature type="domain" description="DHHA1" evidence="7">
    <location>
        <begin position="484"/>
        <end position="575"/>
    </location>
</feature>
<protein>
    <recommendedName>
        <fullName evidence="2">Single-stranded-DNA-specific exonuclease RecJ</fullName>
    </recommendedName>
</protein>
<dbReference type="InterPro" id="IPR001667">
    <property type="entry name" value="DDH_dom"/>
</dbReference>
<dbReference type="AlphaFoldDB" id="F5Y6Q8"/>
<evidence type="ECO:0000256" key="5">
    <source>
        <dbReference type="ARBA" id="ARBA00022839"/>
    </source>
</evidence>